<dbReference type="RefSeq" id="WP_236098603.1">
    <property type="nucleotide sequence ID" value="NZ_JAKGUD010000002.1"/>
</dbReference>
<proteinExistence type="predicted"/>
<dbReference type="InterPro" id="IPR046806">
    <property type="entry name" value="MrpA_C/MbhE"/>
</dbReference>
<organism evidence="3 4">
    <name type="scientific">Dethiosulfovibrio marinus</name>
    <dbReference type="NCBI Taxonomy" id="133532"/>
    <lineage>
        <taxon>Bacteria</taxon>
        <taxon>Thermotogati</taxon>
        <taxon>Synergistota</taxon>
        <taxon>Synergistia</taxon>
        <taxon>Synergistales</taxon>
        <taxon>Dethiosulfovibrionaceae</taxon>
        <taxon>Dethiosulfovibrio</taxon>
    </lineage>
</organism>
<comment type="caution">
    <text evidence="3">The sequence shown here is derived from an EMBL/GenBank/DDBJ whole genome shotgun (WGS) entry which is preliminary data.</text>
</comment>
<feature type="domain" description="MrpA C-terminal/MbhE" evidence="2">
    <location>
        <begin position="34"/>
        <end position="88"/>
    </location>
</feature>
<dbReference type="EMBL" id="JAKGUD010000002">
    <property type="protein sequence ID" value="MCF4141848.1"/>
    <property type="molecule type" value="Genomic_DNA"/>
</dbReference>
<keyword evidence="1" id="KW-1133">Transmembrane helix</keyword>
<feature type="transmembrane region" description="Helical" evidence="1">
    <location>
        <begin position="66"/>
        <end position="84"/>
    </location>
</feature>
<name>A0ABS9EKW1_9BACT</name>
<dbReference type="Proteomes" id="UP001200430">
    <property type="component" value="Unassembled WGS sequence"/>
</dbReference>
<accession>A0ABS9EKW1</accession>
<reference evidence="3 4" key="1">
    <citation type="submission" date="2022-01" db="EMBL/GenBank/DDBJ databases">
        <title>Dethiosulfovibrio faecalis sp. nov., a novel proteolytic, non-sulfur-reducing bacterium isolated from a marine aquaculture solid waste bioreactor.</title>
        <authorList>
            <person name="Grabowski S."/>
            <person name="Apolinario E."/>
            <person name="Schneider N."/>
            <person name="Marshall C.W."/>
            <person name="Sowers K.R."/>
        </authorList>
    </citation>
    <scope>NUCLEOTIDE SEQUENCE [LARGE SCALE GENOMIC DNA]</scope>
    <source>
        <strain evidence="3 4">DSM 12537</strain>
    </source>
</reference>
<keyword evidence="1" id="KW-0472">Membrane</keyword>
<sequence>MKLKALFIAATLVLGGILLSGLDAVHPFGVPGDVAMDEYFLDHAVEERSSENVVTSIVFDYRAFDTLGESAVLFTAICSVVMLFRKGRK</sequence>
<keyword evidence="1" id="KW-0812">Transmembrane</keyword>
<evidence type="ECO:0000313" key="4">
    <source>
        <dbReference type="Proteomes" id="UP001200430"/>
    </source>
</evidence>
<evidence type="ECO:0000313" key="3">
    <source>
        <dbReference type="EMBL" id="MCF4141848.1"/>
    </source>
</evidence>
<evidence type="ECO:0000259" key="2">
    <source>
        <dbReference type="Pfam" id="PF20501"/>
    </source>
</evidence>
<gene>
    <name evidence="3" type="ORF">L2W38_03320</name>
</gene>
<keyword evidence="4" id="KW-1185">Reference proteome</keyword>
<dbReference type="Pfam" id="PF20501">
    <property type="entry name" value="MbhE"/>
    <property type="match status" value="1"/>
</dbReference>
<protein>
    <recommendedName>
        <fullName evidence="2">MrpA C-terminal/MbhE domain-containing protein</fullName>
    </recommendedName>
</protein>
<evidence type="ECO:0000256" key="1">
    <source>
        <dbReference type="SAM" id="Phobius"/>
    </source>
</evidence>